<organism evidence="1 2">
    <name type="scientific">Blepharisma stoltei</name>
    <dbReference type="NCBI Taxonomy" id="1481888"/>
    <lineage>
        <taxon>Eukaryota</taxon>
        <taxon>Sar</taxon>
        <taxon>Alveolata</taxon>
        <taxon>Ciliophora</taxon>
        <taxon>Postciliodesmatophora</taxon>
        <taxon>Heterotrichea</taxon>
        <taxon>Heterotrichida</taxon>
        <taxon>Blepharismidae</taxon>
        <taxon>Blepharisma</taxon>
    </lineage>
</organism>
<protein>
    <submittedName>
        <fullName evidence="1">Uncharacterized protein</fullName>
    </submittedName>
</protein>
<evidence type="ECO:0000313" key="2">
    <source>
        <dbReference type="Proteomes" id="UP001162131"/>
    </source>
</evidence>
<gene>
    <name evidence="1" type="ORF">BSTOLATCC_MIC39838</name>
</gene>
<evidence type="ECO:0000313" key="1">
    <source>
        <dbReference type="EMBL" id="CAG9325999.1"/>
    </source>
</evidence>
<dbReference type="Proteomes" id="UP001162131">
    <property type="component" value="Unassembled WGS sequence"/>
</dbReference>
<keyword evidence="2" id="KW-1185">Reference proteome</keyword>
<dbReference type="EMBL" id="CAJZBQ010000039">
    <property type="protein sequence ID" value="CAG9325999.1"/>
    <property type="molecule type" value="Genomic_DNA"/>
</dbReference>
<comment type="caution">
    <text evidence="1">The sequence shown here is derived from an EMBL/GenBank/DDBJ whole genome shotgun (WGS) entry which is preliminary data.</text>
</comment>
<dbReference type="AlphaFoldDB" id="A0AAU9JLM7"/>
<proteinExistence type="predicted"/>
<name>A0AAU9JLM7_9CILI</name>
<sequence length="71" mass="8164">MAWSTDKLALALQYHTKKVGNFEEKVHRLVSIWGFSAQAKWNTLLNSHSLILSLAFSTLQIPTRLTDFYPE</sequence>
<reference evidence="1" key="1">
    <citation type="submission" date="2021-09" db="EMBL/GenBank/DDBJ databases">
        <authorList>
            <consortium name="AG Swart"/>
            <person name="Singh M."/>
            <person name="Singh A."/>
            <person name="Seah K."/>
            <person name="Emmerich C."/>
        </authorList>
    </citation>
    <scope>NUCLEOTIDE SEQUENCE</scope>
    <source>
        <strain evidence="1">ATCC30299</strain>
    </source>
</reference>
<accession>A0AAU9JLM7</accession>